<comment type="caution">
    <text evidence="1">The sequence shown here is derived from an EMBL/GenBank/DDBJ whole genome shotgun (WGS) entry which is preliminary data.</text>
</comment>
<organism evidence="1 2">
    <name type="scientific">Cysteiniphilum litorale</name>
    <dbReference type="NCBI Taxonomy" id="2056700"/>
    <lineage>
        <taxon>Bacteria</taxon>
        <taxon>Pseudomonadati</taxon>
        <taxon>Pseudomonadota</taxon>
        <taxon>Gammaproteobacteria</taxon>
        <taxon>Thiotrichales</taxon>
        <taxon>Fastidiosibacteraceae</taxon>
        <taxon>Cysteiniphilum</taxon>
    </lineage>
</organism>
<dbReference type="SUPFAM" id="SSF54637">
    <property type="entry name" value="Thioesterase/thiol ester dehydrase-isomerase"/>
    <property type="match status" value="1"/>
</dbReference>
<dbReference type="InterPro" id="IPR016776">
    <property type="entry name" value="ApeP-like_dehydratase"/>
</dbReference>
<keyword evidence="2" id="KW-1185">Reference proteome</keyword>
<dbReference type="InterPro" id="IPR029069">
    <property type="entry name" value="HotDog_dom_sf"/>
</dbReference>
<protein>
    <submittedName>
        <fullName evidence="1">3-hydroxydecanoyl-ACP dehydratase</fullName>
    </submittedName>
</protein>
<dbReference type="Proteomes" id="UP000636949">
    <property type="component" value="Unassembled WGS sequence"/>
</dbReference>
<reference evidence="1" key="1">
    <citation type="journal article" date="2014" name="Int. J. Syst. Evol. Microbiol.">
        <title>Complete genome sequence of Corynebacterium casei LMG S-19264T (=DSM 44701T), isolated from a smear-ripened cheese.</title>
        <authorList>
            <consortium name="US DOE Joint Genome Institute (JGI-PGF)"/>
            <person name="Walter F."/>
            <person name="Albersmeier A."/>
            <person name="Kalinowski J."/>
            <person name="Ruckert C."/>
        </authorList>
    </citation>
    <scope>NUCLEOTIDE SEQUENCE</scope>
    <source>
        <strain evidence="1">CGMCC 1.15758</strain>
    </source>
</reference>
<dbReference type="Pfam" id="PF22817">
    <property type="entry name" value="ApeP-like"/>
    <property type="match status" value="1"/>
</dbReference>
<accession>A0A8J2Z4W1</accession>
<dbReference type="AlphaFoldDB" id="A0A8J2Z4W1"/>
<reference evidence="1" key="2">
    <citation type="submission" date="2020-09" db="EMBL/GenBank/DDBJ databases">
        <authorList>
            <person name="Sun Q."/>
            <person name="Zhou Y."/>
        </authorList>
    </citation>
    <scope>NUCLEOTIDE SEQUENCE</scope>
    <source>
        <strain evidence="1">CGMCC 1.15758</strain>
    </source>
</reference>
<dbReference type="RefSeq" id="WP_117002741.1">
    <property type="nucleotide sequence ID" value="NZ_BMJS01000015.1"/>
</dbReference>
<dbReference type="Gene3D" id="3.10.129.10">
    <property type="entry name" value="Hotdog Thioesterase"/>
    <property type="match status" value="1"/>
</dbReference>
<sequence length="151" mass="17206">MYDLNEIIPQSPPMQLIDSLQEVNQEKAVCLARITPKHIFYDDEIDGVYAWVGIEMMAQASAVLAYFQGDENDHAPRRGFMISVRNFKTTRASFDKGDVLTVVAHKEFISDPLGVFMCEIHHQDQCIAQAKFSAYQPSDREFTEIIQGKVF</sequence>
<gene>
    <name evidence="1" type="ORF">GCM10010995_14860</name>
</gene>
<dbReference type="EMBL" id="BMJS01000015">
    <property type="protein sequence ID" value="GGF98651.1"/>
    <property type="molecule type" value="Genomic_DNA"/>
</dbReference>
<name>A0A8J2Z4W1_9GAMM</name>
<evidence type="ECO:0000313" key="1">
    <source>
        <dbReference type="EMBL" id="GGF98651.1"/>
    </source>
</evidence>
<evidence type="ECO:0000313" key="2">
    <source>
        <dbReference type="Proteomes" id="UP000636949"/>
    </source>
</evidence>
<proteinExistence type="predicted"/>